<gene>
    <name evidence="1" type="ORF">G3A50_22285</name>
</gene>
<dbReference type="NCBIfam" id="TIGR01725">
    <property type="entry name" value="phge_HK97_gp10"/>
    <property type="match status" value="1"/>
</dbReference>
<proteinExistence type="predicted"/>
<name>A0A6P1YSS3_9HYPH</name>
<reference evidence="1 2" key="1">
    <citation type="submission" date="2020-02" db="EMBL/GenBank/DDBJ databases">
        <authorList>
            <person name="Li G."/>
        </authorList>
    </citation>
    <scope>NUCLEOTIDE SEQUENCE [LARGE SCALE GENOMIC DNA]</scope>
    <source>
        <strain evidence="1 2">DSM 102029</strain>
        <plasmid evidence="2">plgm</plasmid>
    </source>
</reference>
<dbReference type="Pfam" id="PF04883">
    <property type="entry name" value="HK97-gp10_like"/>
    <property type="match status" value="1"/>
</dbReference>
<dbReference type="AlphaFoldDB" id="A0A6P1YSS3"/>
<evidence type="ECO:0008006" key="3">
    <source>
        <dbReference type="Google" id="ProtNLM"/>
    </source>
</evidence>
<protein>
    <recommendedName>
        <fullName evidence="3">HK97 gp10 family phage protein</fullName>
    </recommendedName>
</protein>
<keyword evidence="2" id="KW-1185">Reference proteome</keyword>
<geneLocation type="plasmid" evidence="2">
    <name>plgm</name>
</geneLocation>
<dbReference type="Proteomes" id="UP000464751">
    <property type="component" value="Plasmid pLGM"/>
</dbReference>
<organism evidence="1 2">
    <name type="scientific">Ancylobacter pratisalsi</name>
    <dbReference type="NCBI Taxonomy" id="1745854"/>
    <lineage>
        <taxon>Bacteria</taxon>
        <taxon>Pseudomonadati</taxon>
        <taxon>Pseudomonadota</taxon>
        <taxon>Alphaproteobacteria</taxon>
        <taxon>Hyphomicrobiales</taxon>
        <taxon>Xanthobacteraceae</taxon>
        <taxon>Ancylobacter</taxon>
    </lineage>
</organism>
<dbReference type="EMBL" id="CP048631">
    <property type="protein sequence ID" value="QIB36547.1"/>
    <property type="molecule type" value="Genomic_DNA"/>
</dbReference>
<dbReference type="RefSeq" id="WP_163078359.1">
    <property type="nucleotide sequence ID" value="NZ_CP048631.1"/>
</dbReference>
<dbReference type="InterPro" id="IPR010064">
    <property type="entry name" value="HK97-gp10_tail"/>
</dbReference>
<accession>A0A6P1YSS3</accession>
<dbReference type="KEGG" id="apra:G3A50_22285"/>
<sequence length="184" mass="19353">MALIAKMKVEGLADLEKALGQFSKATQRGVLTRVLKKAAKPIENMARNLAPVDSGELRDSIETVVVRGNNAGKAAFASTMRDGGTRADAAAAAHAANAKVAGRGTSATVRVRATAPHAHLAEYGHMATKDGHEFRVDGQPYMGPALRAEDDRAVRVMAADLKTEIEKTARRVAKRAAKKAAGNG</sequence>
<evidence type="ECO:0000313" key="2">
    <source>
        <dbReference type="Proteomes" id="UP000464751"/>
    </source>
</evidence>
<keyword evidence="1" id="KW-0614">Plasmid</keyword>
<evidence type="ECO:0000313" key="1">
    <source>
        <dbReference type="EMBL" id="QIB36547.1"/>
    </source>
</evidence>